<accession>A0ABQ6B0S8</accession>
<evidence type="ECO:0000313" key="5">
    <source>
        <dbReference type="Proteomes" id="UP001156905"/>
    </source>
</evidence>
<dbReference type="PANTHER" id="PTHR43436">
    <property type="entry name" value="ARAC-FAMILY TRANSCRIPTIONAL REGULATOR"/>
    <property type="match status" value="1"/>
</dbReference>
<keyword evidence="5" id="KW-1185">Reference proteome</keyword>
<dbReference type="SMART" id="SM00342">
    <property type="entry name" value="HTH_ARAC"/>
    <property type="match status" value="1"/>
</dbReference>
<sequence>MEGPKIKDSGRESDHLMLITPERVFYAGLLGRPRRRTAGCCHVYVAIKGSLHLTIDDVHTTDILVVTLPNQRHTIASDYRTVISVTLEPESMSDGVIEALKQRLIGPDKAVYARKILAAYAFLRQRRYGDVATAEFDEMCFGEALPRRVLDPRVTRAIARIERFSGEPVTADTCAAEAGLSASRFLHLFKEETGISFRSFRAWKRARYLLHFANQDLNLAHLAQDIGYPDSTHFSHSIRRFYGLKPRAIFVGSRDLAIYRSSETVKLAEAS</sequence>
<dbReference type="InterPro" id="IPR018060">
    <property type="entry name" value="HTH_AraC"/>
</dbReference>
<dbReference type="Proteomes" id="UP001156905">
    <property type="component" value="Unassembled WGS sequence"/>
</dbReference>
<evidence type="ECO:0000256" key="1">
    <source>
        <dbReference type="ARBA" id="ARBA00023015"/>
    </source>
</evidence>
<dbReference type="PANTHER" id="PTHR43436:SF1">
    <property type="entry name" value="TRANSCRIPTIONAL REGULATORY PROTEIN"/>
    <property type="match status" value="1"/>
</dbReference>
<evidence type="ECO:0000259" key="3">
    <source>
        <dbReference type="PROSITE" id="PS01124"/>
    </source>
</evidence>
<comment type="caution">
    <text evidence="4">The sequence shown here is derived from an EMBL/GenBank/DDBJ whole genome shotgun (WGS) entry which is preliminary data.</text>
</comment>
<dbReference type="EMBL" id="BSOW01000007">
    <property type="protein sequence ID" value="GLR85778.1"/>
    <property type="molecule type" value="Genomic_DNA"/>
</dbReference>
<proteinExistence type="predicted"/>
<keyword evidence="1" id="KW-0805">Transcription regulation</keyword>
<reference evidence="5" key="1">
    <citation type="journal article" date="2019" name="Int. J. Syst. Evol. Microbiol.">
        <title>The Global Catalogue of Microorganisms (GCM) 10K type strain sequencing project: providing services to taxonomists for standard genome sequencing and annotation.</title>
        <authorList>
            <consortium name="The Broad Institute Genomics Platform"/>
            <consortium name="The Broad Institute Genome Sequencing Center for Infectious Disease"/>
            <person name="Wu L."/>
            <person name="Ma J."/>
        </authorList>
    </citation>
    <scope>NUCLEOTIDE SEQUENCE [LARGE SCALE GENOMIC DNA]</scope>
    <source>
        <strain evidence="5">NBRC 102520</strain>
    </source>
</reference>
<dbReference type="InterPro" id="IPR009057">
    <property type="entry name" value="Homeodomain-like_sf"/>
</dbReference>
<dbReference type="SUPFAM" id="SSF46689">
    <property type="entry name" value="Homeodomain-like"/>
    <property type="match status" value="1"/>
</dbReference>
<dbReference type="Pfam" id="PF12833">
    <property type="entry name" value="HTH_18"/>
    <property type="match status" value="1"/>
</dbReference>
<dbReference type="Gene3D" id="1.10.10.60">
    <property type="entry name" value="Homeodomain-like"/>
    <property type="match status" value="2"/>
</dbReference>
<keyword evidence="2" id="KW-0804">Transcription</keyword>
<organism evidence="4 5">
    <name type="scientific">Bradyrhizobium iriomotense</name>
    <dbReference type="NCBI Taxonomy" id="441950"/>
    <lineage>
        <taxon>Bacteria</taxon>
        <taxon>Pseudomonadati</taxon>
        <taxon>Pseudomonadota</taxon>
        <taxon>Alphaproteobacteria</taxon>
        <taxon>Hyphomicrobiales</taxon>
        <taxon>Nitrobacteraceae</taxon>
        <taxon>Bradyrhizobium</taxon>
    </lineage>
</organism>
<dbReference type="PROSITE" id="PS01124">
    <property type="entry name" value="HTH_ARAC_FAMILY_2"/>
    <property type="match status" value="1"/>
</dbReference>
<evidence type="ECO:0000256" key="2">
    <source>
        <dbReference type="ARBA" id="ARBA00023163"/>
    </source>
</evidence>
<gene>
    <name evidence="4" type="ORF">GCM10007857_24890</name>
</gene>
<name>A0ABQ6B0S8_9BRAD</name>
<feature type="domain" description="HTH araC/xylS-type" evidence="3">
    <location>
        <begin position="155"/>
        <end position="252"/>
    </location>
</feature>
<protein>
    <submittedName>
        <fullName evidence="4">Transcriptional regulator</fullName>
    </submittedName>
</protein>
<evidence type="ECO:0000313" key="4">
    <source>
        <dbReference type="EMBL" id="GLR85778.1"/>
    </source>
</evidence>